<comment type="similarity">
    <text evidence="1">Belongs to the peptidase S1C family.</text>
</comment>
<evidence type="ECO:0000256" key="3">
    <source>
        <dbReference type="ARBA" id="ARBA00022801"/>
    </source>
</evidence>
<dbReference type="InterPro" id="IPR001940">
    <property type="entry name" value="Peptidase_S1C"/>
</dbReference>
<feature type="compositionally biased region" description="Basic and acidic residues" evidence="4">
    <location>
        <begin position="44"/>
        <end position="55"/>
    </location>
</feature>
<dbReference type="Pfam" id="PF13365">
    <property type="entry name" value="Trypsin_2"/>
    <property type="match status" value="1"/>
</dbReference>
<dbReference type="InterPro" id="IPR036034">
    <property type="entry name" value="PDZ_sf"/>
</dbReference>
<dbReference type="RefSeq" id="WP_052504969.1">
    <property type="nucleotide sequence ID" value="NZ_LXEY01000022.1"/>
</dbReference>
<protein>
    <recommendedName>
        <fullName evidence="5">PDZ domain-containing protein</fullName>
    </recommendedName>
</protein>
<dbReference type="PANTHER" id="PTHR43343:SF3">
    <property type="entry name" value="PROTEASE DO-LIKE 8, CHLOROPLASTIC"/>
    <property type="match status" value="1"/>
</dbReference>
<name>A0A1B7LWU2_9MICC</name>
<sequence>MHETKPSQPEHNNPSDRYNASSADAGDTAPPPPPPSQHAFDPQPDPKPHNAEPRSKSRFGWPVLATSVVLAGLLGGGAGGLAVHYLDDGAPTASNELRDSEQFNRTDNVTATTEAAAVASPSVVTLSVGGEQAEGSGSGIILDDQGHILTNTHVVTLGGQTAAASVMVQTHDGEVYEAEVVGLDPMSDLAVIKIEAEGLEPMEMGSTENLNVGDQAVAIGAPLGLSGTVTEGIISNLDRTISVASSAAPEEQEAPQEENPFEFRLPDNTEAPAAQGQIHLNVIQSDAAINPGNSGGALVDQEGRLIGINVAIATRTEGNVGLGFAIPVEYAQRVAQELIENGEVSHGVLGVTIVPTAQGNISSGAQIVEVVEDGPAAGTQLQPDDVITAVNGQPVMDPGSLSATVREYPGGTDVELTVVRDGEELTETVTLGSMN</sequence>
<dbReference type="PANTHER" id="PTHR43343">
    <property type="entry name" value="PEPTIDASE S12"/>
    <property type="match status" value="1"/>
</dbReference>
<dbReference type="Proteomes" id="UP000078292">
    <property type="component" value="Unassembled WGS sequence"/>
</dbReference>
<dbReference type="InterPro" id="IPR001478">
    <property type="entry name" value="PDZ"/>
</dbReference>
<evidence type="ECO:0000256" key="2">
    <source>
        <dbReference type="ARBA" id="ARBA00022670"/>
    </source>
</evidence>
<evidence type="ECO:0000259" key="5">
    <source>
        <dbReference type="PROSITE" id="PS50106"/>
    </source>
</evidence>
<reference evidence="6 7" key="1">
    <citation type="submission" date="2016-04" db="EMBL/GenBank/DDBJ databases">
        <title>First whole genome shotgun sequence of the bacterium Enteractinococcus sp. strain UASWS1574.</title>
        <authorList>
            <person name="Crovadore J."/>
            <person name="Chablais R."/>
            <person name="Lefort F."/>
        </authorList>
    </citation>
    <scope>NUCLEOTIDE SEQUENCE [LARGE SCALE GENOMIC DNA]</scope>
    <source>
        <strain evidence="6 7">UASWS1574</strain>
    </source>
</reference>
<comment type="caution">
    <text evidence="6">The sequence shown here is derived from an EMBL/GenBank/DDBJ whole genome shotgun (WGS) entry which is preliminary data.</text>
</comment>
<dbReference type="InterPro" id="IPR051201">
    <property type="entry name" value="Chloro_Bact_Ser_Proteases"/>
</dbReference>
<dbReference type="Pfam" id="PF13180">
    <property type="entry name" value="PDZ_2"/>
    <property type="match status" value="1"/>
</dbReference>
<keyword evidence="7" id="KW-1185">Reference proteome</keyword>
<dbReference type="AlphaFoldDB" id="A0A1B7LWU2"/>
<evidence type="ECO:0000313" key="7">
    <source>
        <dbReference type="Proteomes" id="UP000078292"/>
    </source>
</evidence>
<evidence type="ECO:0000313" key="6">
    <source>
        <dbReference type="EMBL" id="OAV59501.1"/>
    </source>
</evidence>
<dbReference type="PROSITE" id="PS50106">
    <property type="entry name" value="PDZ"/>
    <property type="match status" value="1"/>
</dbReference>
<feature type="compositionally biased region" description="Polar residues" evidence="4">
    <location>
        <begin position="1"/>
        <end position="19"/>
    </location>
</feature>
<dbReference type="EMBL" id="LXEY01000022">
    <property type="protein sequence ID" value="OAV59501.1"/>
    <property type="molecule type" value="Genomic_DNA"/>
</dbReference>
<proteinExistence type="inferred from homology"/>
<dbReference type="PRINTS" id="PR00834">
    <property type="entry name" value="PROTEASES2C"/>
</dbReference>
<feature type="domain" description="PDZ" evidence="5">
    <location>
        <begin position="338"/>
        <end position="422"/>
    </location>
</feature>
<feature type="region of interest" description="Disordered" evidence="4">
    <location>
        <begin position="1"/>
        <end position="58"/>
    </location>
</feature>
<dbReference type="GO" id="GO:0004252">
    <property type="term" value="F:serine-type endopeptidase activity"/>
    <property type="evidence" value="ECO:0007669"/>
    <property type="project" value="InterPro"/>
</dbReference>
<evidence type="ECO:0000256" key="4">
    <source>
        <dbReference type="SAM" id="MobiDB-lite"/>
    </source>
</evidence>
<dbReference type="InterPro" id="IPR009003">
    <property type="entry name" value="Peptidase_S1_PA"/>
</dbReference>
<accession>A0A1B7LWU2</accession>
<dbReference type="SUPFAM" id="SSF50494">
    <property type="entry name" value="Trypsin-like serine proteases"/>
    <property type="match status" value="1"/>
</dbReference>
<dbReference type="Gene3D" id="2.40.10.10">
    <property type="entry name" value="Trypsin-like serine proteases"/>
    <property type="match status" value="2"/>
</dbReference>
<dbReference type="Gene3D" id="2.30.42.10">
    <property type="match status" value="1"/>
</dbReference>
<keyword evidence="3" id="KW-0378">Hydrolase</keyword>
<dbReference type="SUPFAM" id="SSF50156">
    <property type="entry name" value="PDZ domain-like"/>
    <property type="match status" value="1"/>
</dbReference>
<gene>
    <name evidence="6" type="ORF">A6F49_16830</name>
</gene>
<dbReference type="GO" id="GO:0006508">
    <property type="term" value="P:proteolysis"/>
    <property type="evidence" value="ECO:0007669"/>
    <property type="project" value="UniProtKB-KW"/>
</dbReference>
<keyword evidence="2" id="KW-0645">Protease</keyword>
<dbReference type="InterPro" id="IPR043504">
    <property type="entry name" value="Peptidase_S1_PA_chymotrypsin"/>
</dbReference>
<dbReference type="SMART" id="SM00228">
    <property type="entry name" value="PDZ"/>
    <property type="match status" value="1"/>
</dbReference>
<dbReference type="OrthoDB" id="9758917at2"/>
<dbReference type="STRING" id="1837282.A6F49_16830"/>
<organism evidence="6 7">
    <name type="scientific">Enteractinococcus helveticum</name>
    <dbReference type="NCBI Taxonomy" id="1837282"/>
    <lineage>
        <taxon>Bacteria</taxon>
        <taxon>Bacillati</taxon>
        <taxon>Actinomycetota</taxon>
        <taxon>Actinomycetes</taxon>
        <taxon>Micrococcales</taxon>
        <taxon>Micrococcaceae</taxon>
    </lineage>
</organism>
<evidence type="ECO:0000256" key="1">
    <source>
        <dbReference type="ARBA" id="ARBA00010541"/>
    </source>
</evidence>